<comment type="caution">
    <text evidence="4">The sequence shown here is derived from an EMBL/GenBank/DDBJ whole genome shotgun (WGS) entry which is preliminary data.</text>
</comment>
<keyword evidence="2" id="KW-1133">Transmembrane helix</keyword>
<dbReference type="Pfam" id="PF13464">
    <property type="entry name" value="RodZ_C"/>
    <property type="match status" value="1"/>
</dbReference>
<dbReference type="GO" id="GO:0003677">
    <property type="term" value="F:DNA binding"/>
    <property type="evidence" value="ECO:0007669"/>
    <property type="project" value="InterPro"/>
</dbReference>
<feature type="region of interest" description="Disordered" evidence="1">
    <location>
        <begin position="1"/>
        <end position="26"/>
    </location>
</feature>
<accession>A0A917LU07</accession>
<dbReference type="InterPro" id="IPR010982">
    <property type="entry name" value="Lambda_DNA-bd_dom_sf"/>
</dbReference>
<dbReference type="AlphaFoldDB" id="A0A917LU07"/>
<evidence type="ECO:0000313" key="4">
    <source>
        <dbReference type="EMBL" id="GGG55354.1"/>
    </source>
</evidence>
<evidence type="ECO:0000313" key="5">
    <source>
        <dbReference type="Proteomes" id="UP000627715"/>
    </source>
</evidence>
<feature type="domain" description="Cytoskeleton protein RodZ-like C-terminal" evidence="3">
    <location>
        <begin position="274"/>
        <end position="333"/>
    </location>
</feature>
<dbReference type="PANTHER" id="PTHR34475">
    <property type="match status" value="1"/>
</dbReference>
<dbReference type="Proteomes" id="UP000627715">
    <property type="component" value="Unassembled WGS sequence"/>
</dbReference>
<reference evidence="4" key="2">
    <citation type="submission" date="2020-09" db="EMBL/GenBank/DDBJ databases">
        <authorList>
            <person name="Sun Q."/>
            <person name="Zhou Y."/>
        </authorList>
    </citation>
    <scope>NUCLEOTIDE SEQUENCE</scope>
    <source>
        <strain evidence="4">CGMCC 1.15425</strain>
    </source>
</reference>
<keyword evidence="5" id="KW-1185">Reference proteome</keyword>
<dbReference type="InterPro" id="IPR025194">
    <property type="entry name" value="RodZ-like_C"/>
</dbReference>
<reference evidence="4" key="1">
    <citation type="journal article" date="2014" name="Int. J. Syst. Evol. Microbiol.">
        <title>Complete genome sequence of Corynebacterium casei LMG S-19264T (=DSM 44701T), isolated from a smear-ripened cheese.</title>
        <authorList>
            <consortium name="US DOE Joint Genome Institute (JGI-PGF)"/>
            <person name="Walter F."/>
            <person name="Albersmeier A."/>
            <person name="Kalinowski J."/>
            <person name="Ruckert C."/>
        </authorList>
    </citation>
    <scope>NUCLEOTIDE SEQUENCE</scope>
    <source>
        <strain evidence="4">CGMCC 1.15425</strain>
    </source>
</reference>
<proteinExistence type="predicted"/>
<dbReference type="PANTHER" id="PTHR34475:SF1">
    <property type="entry name" value="CYTOSKELETON PROTEIN RODZ"/>
    <property type="match status" value="1"/>
</dbReference>
<sequence length="348" mass="37866">MSNAEEGQTTSDEVTPESPAEQLPTPGALLGAQRETLELSLQQVADRLNLTMHFVRSIESDNYEKLPGDVFIRGYLRSYAELLQLDSEYVLELYNHFTQRRQARKQEAIKRISRRRKDKNRPWVVVSGIAFVLLALILWYFNRPGDPQASQQNDLAGMTNAQVDGAAQEIAALADAESEQSVRIVDGVDLSSRAPSPALPDAANSDAETDQDETPGSTVEDAGPGQGQATVALTEESMSSAGRGRLAPGEQDRVAIEILETQSLNWSGDDVLDIRFSAASQVEVSHNRGSESHEAMATPGLRLLVNGEGPFTLELGNAEAATVIYNERILAFKNAIRDDGSVRLSVGM</sequence>
<evidence type="ECO:0000259" key="3">
    <source>
        <dbReference type="Pfam" id="PF13464"/>
    </source>
</evidence>
<evidence type="ECO:0000256" key="2">
    <source>
        <dbReference type="SAM" id="Phobius"/>
    </source>
</evidence>
<name>A0A917LU07_9GAMM</name>
<dbReference type="OrthoDB" id="9790252at2"/>
<gene>
    <name evidence="4" type="ORF">GCM10011403_10560</name>
</gene>
<keyword evidence="2" id="KW-0812">Transmembrane</keyword>
<feature type="compositionally biased region" description="Polar residues" evidence="1">
    <location>
        <begin position="1"/>
        <end position="13"/>
    </location>
</feature>
<dbReference type="EMBL" id="BMIY01000004">
    <property type="protein sequence ID" value="GGG55354.1"/>
    <property type="molecule type" value="Genomic_DNA"/>
</dbReference>
<organism evidence="4 5">
    <name type="scientific">Pseudohongiella nitratireducens</name>
    <dbReference type="NCBI Taxonomy" id="1768907"/>
    <lineage>
        <taxon>Bacteria</taxon>
        <taxon>Pseudomonadati</taxon>
        <taxon>Pseudomonadota</taxon>
        <taxon>Gammaproteobacteria</taxon>
        <taxon>Pseudomonadales</taxon>
        <taxon>Pseudohongiellaceae</taxon>
        <taxon>Pseudohongiella</taxon>
    </lineage>
</organism>
<keyword evidence="2" id="KW-0472">Membrane</keyword>
<protein>
    <submittedName>
        <fullName evidence="4">Transcriptional regulator</fullName>
    </submittedName>
</protein>
<feature type="region of interest" description="Disordered" evidence="1">
    <location>
        <begin position="189"/>
        <end position="226"/>
    </location>
</feature>
<dbReference type="RefSeq" id="WP_068812131.1">
    <property type="nucleotide sequence ID" value="NZ_BMIY01000004.1"/>
</dbReference>
<dbReference type="InterPro" id="IPR050400">
    <property type="entry name" value="Bact_Cytoskel_RodZ"/>
</dbReference>
<evidence type="ECO:0000256" key="1">
    <source>
        <dbReference type="SAM" id="MobiDB-lite"/>
    </source>
</evidence>
<feature type="transmembrane region" description="Helical" evidence="2">
    <location>
        <begin position="123"/>
        <end position="141"/>
    </location>
</feature>
<dbReference type="Gene3D" id="1.10.260.40">
    <property type="entry name" value="lambda repressor-like DNA-binding domains"/>
    <property type="match status" value="1"/>
</dbReference>
<dbReference type="Pfam" id="PF13413">
    <property type="entry name" value="HTH_25"/>
    <property type="match status" value="1"/>
</dbReference>